<dbReference type="InterPro" id="IPR017946">
    <property type="entry name" value="PLC-like_Pdiesterase_TIM-brl"/>
</dbReference>
<keyword evidence="1" id="KW-0732">Signal</keyword>
<feature type="domain" description="GP-PDE" evidence="2">
    <location>
        <begin position="50"/>
        <end position="367"/>
    </location>
</feature>
<proteinExistence type="predicted"/>
<dbReference type="Pfam" id="PF03009">
    <property type="entry name" value="GDPD"/>
    <property type="match status" value="1"/>
</dbReference>
<evidence type="ECO:0000313" key="4">
    <source>
        <dbReference type="Proteomes" id="UP000270661"/>
    </source>
</evidence>
<reference evidence="3 4" key="1">
    <citation type="submission" date="2018-08" db="EMBL/GenBank/DDBJ databases">
        <title>Recombination of ecologically and evolutionarily significant loci maintains genetic cohesion in the Pseudomonas syringae species complex.</title>
        <authorList>
            <person name="Dillon M."/>
            <person name="Thakur S."/>
            <person name="Almeida R.N.D."/>
            <person name="Weir B.S."/>
            <person name="Guttman D.S."/>
        </authorList>
    </citation>
    <scope>NUCLEOTIDE SEQUENCE [LARGE SCALE GENOMIC DNA]</scope>
    <source>
        <strain evidence="3 4">NCPPB2445</strain>
    </source>
</reference>
<sequence>MHNDERISSMPVTFTRSALLLSLLLGFGQTQAAEAPNPKALATRQGIPQPAVIAHRGASFDAPESTAASYKLARDLGADYLELDLQRSKDGVLFVLHDDSLLRTTDVAAKFPERKDSSANAFTMAELKTLDAGSWFNTAYPERARPGFAGLKILTLDEVIDIAESNPQHKPGLYIETKEPKLFPGIERDLKDKLQDRGWLSPAGSKLAKSATGVGQGKGKVVLQTFEKSSLELLHKEMPKVPKVLLLWVGEGNIEPKSKVTFAESGETDKAAYYARQEPKDRAEFEKWVQYAKAQGAIGTGPSAALTHGGSQSYADLVQPWMNQYTHDQGLLVHVYTVDEPVDFKKVMDAGVDGIFTNRASELLKYFKRPETGSVTQLLEKNGY</sequence>
<dbReference type="STRING" id="47879.AXG94_08645"/>
<dbReference type="PROSITE" id="PS51704">
    <property type="entry name" value="GP_PDE"/>
    <property type="match status" value="1"/>
</dbReference>
<dbReference type="Proteomes" id="UP000270661">
    <property type="component" value="Unassembled WGS sequence"/>
</dbReference>
<dbReference type="GO" id="GO:0006629">
    <property type="term" value="P:lipid metabolic process"/>
    <property type="evidence" value="ECO:0007669"/>
    <property type="project" value="InterPro"/>
</dbReference>
<dbReference type="Gene3D" id="3.20.20.190">
    <property type="entry name" value="Phosphatidylinositol (PI) phosphodiesterase"/>
    <property type="match status" value="1"/>
</dbReference>
<gene>
    <name evidence="3" type="ORF">ALQ77_03485</name>
</gene>
<dbReference type="PANTHER" id="PTHR46211:SF1">
    <property type="entry name" value="GLYCEROPHOSPHODIESTER PHOSPHODIESTERASE, CYTOPLASMIC"/>
    <property type="match status" value="1"/>
</dbReference>
<dbReference type="InterPro" id="IPR030395">
    <property type="entry name" value="GP_PDE_dom"/>
</dbReference>
<evidence type="ECO:0000313" key="3">
    <source>
        <dbReference type="EMBL" id="RMM53372.1"/>
    </source>
</evidence>
<organism evidence="3 4">
    <name type="scientific">Pseudomonas corrugata</name>
    <dbReference type="NCBI Taxonomy" id="47879"/>
    <lineage>
        <taxon>Bacteria</taxon>
        <taxon>Pseudomonadati</taxon>
        <taxon>Pseudomonadota</taxon>
        <taxon>Gammaproteobacteria</taxon>
        <taxon>Pseudomonadales</taxon>
        <taxon>Pseudomonadaceae</taxon>
        <taxon>Pseudomonas</taxon>
    </lineage>
</organism>
<protein>
    <recommendedName>
        <fullName evidence="2">GP-PDE domain-containing protein</fullName>
    </recommendedName>
</protein>
<name>A0A3M3EW32_9PSED</name>
<feature type="chain" id="PRO_5018070481" description="GP-PDE domain-containing protein" evidence="1">
    <location>
        <begin position="33"/>
        <end position="384"/>
    </location>
</feature>
<evidence type="ECO:0000259" key="2">
    <source>
        <dbReference type="PROSITE" id="PS51704"/>
    </source>
</evidence>
<evidence type="ECO:0000256" key="1">
    <source>
        <dbReference type="SAM" id="SignalP"/>
    </source>
</evidence>
<comment type="caution">
    <text evidence="3">The sequence shown here is derived from an EMBL/GenBank/DDBJ whole genome shotgun (WGS) entry which is preliminary data.</text>
</comment>
<dbReference type="PANTHER" id="PTHR46211">
    <property type="entry name" value="GLYCEROPHOSPHORYL DIESTER PHOSPHODIESTERASE"/>
    <property type="match status" value="1"/>
</dbReference>
<dbReference type="EMBL" id="RBOJ01000035">
    <property type="protein sequence ID" value="RMM53372.1"/>
    <property type="molecule type" value="Genomic_DNA"/>
</dbReference>
<dbReference type="CDD" id="cd08601">
    <property type="entry name" value="GDPD_SaGlpQ_like"/>
    <property type="match status" value="1"/>
</dbReference>
<keyword evidence="4" id="KW-1185">Reference proteome</keyword>
<accession>A0A3M3EW32</accession>
<dbReference type="SUPFAM" id="SSF51695">
    <property type="entry name" value="PLC-like phosphodiesterases"/>
    <property type="match status" value="1"/>
</dbReference>
<dbReference type="GO" id="GO:0008081">
    <property type="term" value="F:phosphoric diester hydrolase activity"/>
    <property type="evidence" value="ECO:0007669"/>
    <property type="project" value="InterPro"/>
</dbReference>
<dbReference type="AlphaFoldDB" id="A0A3M3EW32"/>
<feature type="signal peptide" evidence="1">
    <location>
        <begin position="1"/>
        <end position="32"/>
    </location>
</feature>